<organism evidence="2 3">
    <name type="scientific">Tuber aestivum</name>
    <name type="common">summer truffle</name>
    <dbReference type="NCBI Taxonomy" id="59557"/>
    <lineage>
        <taxon>Eukaryota</taxon>
        <taxon>Fungi</taxon>
        <taxon>Dikarya</taxon>
        <taxon>Ascomycota</taxon>
        <taxon>Pezizomycotina</taxon>
        <taxon>Pezizomycetes</taxon>
        <taxon>Pezizales</taxon>
        <taxon>Tuberaceae</taxon>
        <taxon>Tuber</taxon>
    </lineage>
</organism>
<proteinExistence type="predicted"/>
<feature type="region of interest" description="Disordered" evidence="1">
    <location>
        <begin position="1"/>
        <end position="29"/>
    </location>
</feature>
<reference evidence="2" key="1">
    <citation type="submission" date="2015-10" db="EMBL/GenBank/DDBJ databases">
        <authorList>
            <person name="Regsiter A."/>
            <person name="william w."/>
        </authorList>
    </citation>
    <scope>NUCLEOTIDE SEQUENCE</scope>
    <source>
        <strain evidence="2">Montdore</strain>
    </source>
</reference>
<evidence type="ECO:0000256" key="1">
    <source>
        <dbReference type="SAM" id="MobiDB-lite"/>
    </source>
</evidence>
<dbReference type="AlphaFoldDB" id="A0A292PZC9"/>
<dbReference type="Proteomes" id="UP001412239">
    <property type="component" value="Unassembled WGS sequence"/>
</dbReference>
<dbReference type="EMBL" id="LN891007">
    <property type="protein sequence ID" value="CUS11988.1"/>
    <property type="molecule type" value="Genomic_DNA"/>
</dbReference>
<evidence type="ECO:0000313" key="3">
    <source>
        <dbReference type="Proteomes" id="UP001412239"/>
    </source>
</evidence>
<keyword evidence="3" id="KW-1185">Reference proteome</keyword>
<name>A0A292PZC9_9PEZI</name>
<gene>
    <name evidence="2" type="ORF">GSTUAT00003902001</name>
</gene>
<accession>A0A292PZC9</accession>
<protein>
    <submittedName>
        <fullName evidence="2">Uncharacterized protein</fullName>
    </submittedName>
</protein>
<evidence type="ECO:0000313" key="2">
    <source>
        <dbReference type="EMBL" id="CUS11988.1"/>
    </source>
</evidence>
<sequence>MSALTCPNRGKLHEDAESSGSGTGDAELPSEDSVVGRIIKLKRVQHYDMHDLKVVHLTEKVDKGFQEMKDGFKRTDRWMMLLQKAICRATDKYLFILKGGFDSANSAGLIGKKSKESGDPAQRC</sequence>